<evidence type="ECO:0000256" key="12">
    <source>
        <dbReference type="ARBA" id="ARBA00037975"/>
    </source>
</evidence>
<evidence type="ECO:0000256" key="2">
    <source>
        <dbReference type="ARBA" id="ARBA00004651"/>
    </source>
</evidence>
<feature type="transmembrane region" description="Helical" evidence="13">
    <location>
        <begin position="21"/>
        <end position="42"/>
    </location>
</feature>
<comment type="cofactor">
    <cofactor evidence="1">
        <name>heme b</name>
        <dbReference type="ChEBI" id="CHEBI:60344"/>
    </cofactor>
</comment>
<organism evidence="15 16">
    <name type="scientific">Salinicola rhizosphaerae</name>
    <dbReference type="NCBI Taxonomy" id="1443141"/>
    <lineage>
        <taxon>Bacteria</taxon>
        <taxon>Pseudomonadati</taxon>
        <taxon>Pseudomonadota</taxon>
        <taxon>Gammaproteobacteria</taxon>
        <taxon>Oceanospirillales</taxon>
        <taxon>Halomonadaceae</taxon>
        <taxon>Salinicola</taxon>
    </lineage>
</organism>
<keyword evidence="8" id="KW-0249">Electron transport</keyword>
<dbReference type="InterPro" id="IPR052168">
    <property type="entry name" value="Cytochrome_b561_oxidase"/>
</dbReference>
<feature type="domain" description="Cytochrome b561 bacterial/Ni-hydrogenase" evidence="14">
    <location>
        <begin position="13"/>
        <end position="182"/>
    </location>
</feature>
<evidence type="ECO:0000256" key="9">
    <source>
        <dbReference type="ARBA" id="ARBA00022989"/>
    </source>
</evidence>
<dbReference type="SUPFAM" id="SSF81342">
    <property type="entry name" value="Transmembrane di-heme cytochromes"/>
    <property type="match status" value="1"/>
</dbReference>
<name>A0ABQ3DVM8_9GAMM</name>
<evidence type="ECO:0000256" key="10">
    <source>
        <dbReference type="ARBA" id="ARBA00023004"/>
    </source>
</evidence>
<dbReference type="EMBL" id="BMZI01000002">
    <property type="protein sequence ID" value="GHB14795.1"/>
    <property type="molecule type" value="Genomic_DNA"/>
</dbReference>
<keyword evidence="9 13" id="KW-1133">Transmembrane helix</keyword>
<dbReference type="Pfam" id="PF01292">
    <property type="entry name" value="Ni_hydr_CYTB"/>
    <property type="match status" value="1"/>
</dbReference>
<protein>
    <submittedName>
        <fullName evidence="15">Cytochrome b</fullName>
    </submittedName>
</protein>
<evidence type="ECO:0000256" key="13">
    <source>
        <dbReference type="SAM" id="Phobius"/>
    </source>
</evidence>
<keyword evidence="4" id="KW-1003">Cell membrane</keyword>
<keyword evidence="3" id="KW-0813">Transport</keyword>
<evidence type="ECO:0000256" key="8">
    <source>
        <dbReference type="ARBA" id="ARBA00022982"/>
    </source>
</evidence>
<feature type="transmembrane region" description="Helical" evidence="13">
    <location>
        <begin position="54"/>
        <end position="71"/>
    </location>
</feature>
<evidence type="ECO:0000256" key="11">
    <source>
        <dbReference type="ARBA" id="ARBA00023136"/>
    </source>
</evidence>
<evidence type="ECO:0000313" key="15">
    <source>
        <dbReference type="EMBL" id="GHB14795.1"/>
    </source>
</evidence>
<keyword evidence="7" id="KW-0479">Metal-binding</keyword>
<evidence type="ECO:0000313" key="16">
    <source>
        <dbReference type="Proteomes" id="UP000646745"/>
    </source>
</evidence>
<keyword evidence="10" id="KW-0408">Iron</keyword>
<dbReference type="InterPro" id="IPR016174">
    <property type="entry name" value="Di-haem_cyt_TM"/>
</dbReference>
<evidence type="ECO:0000256" key="6">
    <source>
        <dbReference type="ARBA" id="ARBA00022692"/>
    </source>
</evidence>
<evidence type="ECO:0000259" key="14">
    <source>
        <dbReference type="Pfam" id="PF01292"/>
    </source>
</evidence>
<proteinExistence type="inferred from homology"/>
<dbReference type="PANTHER" id="PTHR30529">
    <property type="entry name" value="CYTOCHROME B561"/>
    <property type="match status" value="1"/>
</dbReference>
<keyword evidence="16" id="KW-1185">Reference proteome</keyword>
<keyword evidence="5" id="KW-0349">Heme</keyword>
<dbReference type="InterPro" id="IPR011577">
    <property type="entry name" value="Cyt_b561_bac/Ni-Hgenase"/>
</dbReference>
<accession>A0ABQ3DVM8</accession>
<sequence length="182" mass="20394">MDRVSHPRPSTNRYSATARHLHWTVAAMVALAYALILSTDLFSRSANEILLQSHFWAGIAVLLLTVPRLIARLRRAPPPLEVPLSPLLSRLSHVTHWALYAFLLAQPLLGVFTVWLGKGAIPVPGLALSLPSPWGESHAIAHTLESIHKTLGNAFYYVIGLHIAAVLWHQLFRRDNLLKRMW</sequence>
<keyword evidence="6 13" id="KW-0812">Transmembrane</keyword>
<reference evidence="16" key="1">
    <citation type="journal article" date="2019" name="Int. J. Syst. Evol. Microbiol.">
        <title>The Global Catalogue of Microorganisms (GCM) 10K type strain sequencing project: providing services to taxonomists for standard genome sequencing and annotation.</title>
        <authorList>
            <consortium name="The Broad Institute Genomics Platform"/>
            <consortium name="The Broad Institute Genome Sequencing Center for Infectious Disease"/>
            <person name="Wu L."/>
            <person name="Ma J."/>
        </authorList>
    </citation>
    <scope>NUCLEOTIDE SEQUENCE [LARGE SCALE GENOMIC DNA]</scope>
    <source>
        <strain evidence="16">KCTC 32998</strain>
    </source>
</reference>
<dbReference type="Proteomes" id="UP000646745">
    <property type="component" value="Unassembled WGS sequence"/>
</dbReference>
<dbReference type="PANTHER" id="PTHR30529:SF3">
    <property type="entry name" value="CYTOCHROME B561 HOMOLOG 1"/>
    <property type="match status" value="1"/>
</dbReference>
<comment type="caution">
    <text evidence="15">The sequence shown here is derived from an EMBL/GenBank/DDBJ whole genome shotgun (WGS) entry which is preliminary data.</text>
</comment>
<gene>
    <name evidence="15" type="ORF">GCM10009038_11570</name>
</gene>
<comment type="subcellular location">
    <subcellularLocation>
        <location evidence="2">Cell membrane</location>
        <topology evidence="2">Multi-pass membrane protein</topology>
    </subcellularLocation>
</comment>
<evidence type="ECO:0000256" key="3">
    <source>
        <dbReference type="ARBA" id="ARBA00022448"/>
    </source>
</evidence>
<keyword evidence="11 13" id="KW-0472">Membrane</keyword>
<evidence type="ECO:0000256" key="7">
    <source>
        <dbReference type="ARBA" id="ARBA00022723"/>
    </source>
</evidence>
<feature type="transmembrane region" description="Helical" evidence="13">
    <location>
        <begin position="97"/>
        <end position="116"/>
    </location>
</feature>
<dbReference type="RefSeq" id="WP_229808944.1">
    <property type="nucleotide sequence ID" value="NZ_BMZI01000002.1"/>
</dbReference>
<feature type="transmembrane region" description="Helical" evidence="13">
    <location>
        <begin position="154"/>
        <end position="172"/>
    </location>
</feature>
<evidence type="ECO:0000256" key="4">
    <source>
        <dbReference type="ARBA" id="ARBA00022475"/>
    </source>
</evidence>
<evidence type="ECO:0000256" key="1">
    <source>
        <dbReference type="ARBA" id="ARBA00001970"/>
    </source>
</evidence>
<evidence type="ECO:0000256" key="5">
    <source>
        <dbReference type="ARBA" id="ARBA00022617"/>
    </source>
</evidence>
<comment type="similarity">
    <text evidence="12">Belongs to the cytochrome b561 family.</text>
</comment>